<evidence type="ECO:0000313" key="3">
    <source>
        <dbReference type="EMBL" id="TQJ15317.1"/>
    </source>
</evidence>
<keyword evidence="1" id="KW-0663">Pyridoxal phosphate</keyword>
<dbReference type="InterPro" id="IPR000192">
    <property type="entry name" value="Aminotrans_V_dom"/>
</dbReference>
<dbReference type="InterPro" id="IPR015421">
    <property type="entry name" value="PyrdxlP-dep_Trfase_major"/>
</dbReference>
<dbReference type="Gene3D" id="3.40.640.10">
    <property type="entry name" value="Type I PLP-dependent aspartate aminotransferase-like (Major domain)"/>
    <property type="match status" value="1"/>
</dbReference>
<reference evidence="3 4" key="1">
    <citation type="submission" date="2019-06" db="EMBL/GenBank/DDBJ databases">
        <title>Sequencing the genomes of 1000 actinobacteria strains.</title>
        <authorList>
            <person name="Klenk H.-P."/>
        </authorList>
    </citation>
    <scope>NUCLEOTIDE SEQUENCE [LARGE SCALE GENOMIC DNA]</scope>
    <source>
        <strain evidence="3 4">DSM 19828</strain>
    </source>
</reference>
<feature type="domain" description="Aminotransferase class V" evidence="2">
    <location>
        <begin position="39"/>
        <end position="243"/>
    </location>
</feature>
<comment type="caution">
    <text evidence="3">The sequence shown here is derived from an EMBL/GenBank/DDBJ whole genome shotgun (WGS) entry which is preliminary data.</text>
</comment>
<gene>
    <name evidence="3" type="ORF">FB459_2862</name>
</gene>
<dbReference type="Proteomes" id="UP000320806">
    <property type="component" value="Unassembled WGS sequence"/>
</dbReference>
<dbReference type="Pfam" id="PF00266">
    <property type="entry name" value="Aminotran_5"/>
    <property type="match status" value="1"/>
</dbReference>
<protein>
    <submittedName>
        <fullName evidence="3">Isopenicillin-N epimerase</fullName>
    </submittedName>
</protein>
<dbReference type="PANTHER" id="PTHR43092:SF2">
    <property type="entry name" value="HERCYNYLCYSTEINE SULFOXIDE LYASE"/>
    <property type="match status" value="1"/>
</dbReference>
<keyword evidence="4" id="KW-1185">Reference proteome</keyword>
<dbReference type="EMBL" id="VFMO01000001">
    <property type="protein sequence ID" value="TQJ15317.1"/>
    <property type="molecule type" value="Genomic_DNA"/>
</dbReference>
<dbReference type="PANTHER" id="PTHR43092">
    <property type="entry name" value="L-CYSTEINE DESULFHYDRASE"/>
    <property type="match status" value="1"/>
</dbReference>
<evidence type="ECO:0000256" key="1">
    <source>
        <dbReference type="ARBA" id="ARBA00022898"/>
    </source>
</evidence>
<dbReference type="InterPro" id="IPR015424">
    <property type="entry name" value="PyrdxlP-dep_Trfase"/>
</dbReference>
<accession>A0A542EIZ8</accession>
<evidence type="ECO:0000259" key="2">
    <source>
        <dbReference type="Pfam" id="PF00266"/>
    </source>
</evidence>
<name>A0A542EIZ8_9MICO</name>
<proteinExistence type="predicted"/>
<dbReference type="AlphaFoldDB" id="A0A542EIZ8"/>
<evidence type="ECO:0000313" key="4">
    <source>
        <dbReference type="Proteomes" id="UP000320806"/>
    </source>
</evidence>
<dbReference type="SUPFAM" id="SSF53383">
    <property type="entry name" value="PLP-dependent transferases"/>
    <property type="match status" value="1"/>
</dbReference>
<sequence>MVSGPFVMQCSRMIRMRDDVMDMFDADPTVLHMNSGAFGMVPRSVREAQRRWSDRVEANPVRFFRQECHDELARVRAEVERFLGVGDGSTALVRNVSEGVGVILDAIGLGEGDEVVVSDHGYPTVATAAAVRGAHERIAGFAIDATDDEIVEAFRAQVTERTKLVVIDQITSPTALMLPVKAVVDAVAPVPVYVDAAHASGTLDVDVAGLGAAFWATNLHKWCYTPRGTGALWVAPEYRDAIRSAVTSWTSARGFPASHDFPGTVDFTPMLAILDGLAFWREHGGFEIAARSTDLLRTGSEIVHRQLAMAFPGDMPAYDHGWPARTAPTMRLVPLPDGLIGDAEDAAAVYRAMSDSGVECPPVYFAGRGYIRLGGGLHVDELDYDRCAAALIAALRTVSGY</sequence>
<organism evidence="3 4">
    <name type="scientific">Yimella lutea</name>
    <dbReference type="NCBI Taxonomy" id="587872"/>
    <lineage>
        <taxon>Bacteria</taxon>
        <taxon>Bacillati</taxon>
        <taxon>Actinomycetota</taxon>
        <taxon>Actinomycetes</taxon>
        <taxon>Micrococcales</taxon>
        <taxon>Dermacoccaceae</taxon>
        <taxon>Yimella</taxon>
    </lineage>
</organism>